<sequence>MARIRISVKDLVQDIKTGVGRSELITKYGLSVRSLQGMVTLLLDSGKISRDELYGEFNQQGDTIFPDSFRGLTRYFVDFEIIVYEAGRPDVQGKLRDITEDGVGVIGLQANVDDVLTLVILGDAFGEVESFEFQGKCRWVNWDESSNAFASGFQIVDISEDDRIELRKFVRLVTFTD</sequence>
<feature type="domain" description="PilZ" evidence="1">
    <location>
        <begin position="74"/>
        <end position="170"/>
    </location>
</feature>
<accession>A0A9D6UZX3</accession>
<protein>
    <submittedName>
        <fullName evidence="2">PilZ domain-containing protein</fullName>
    </submittedName>
</protein>
<dbReference type="AlphaFoldDB" id="A0A9D6UZX3"/>
<proteinExistence type="predicted"/>
<name>A0A9D6UZX3_9BACT</name>
<dbReference type="EMBL" id="JACRDE010000229">
    <property type="protein sequence ID" value="MBI5249515.1"/>
    <property type="molecule type" value="Genomic_DNA"/>
</dbReference>
<evidence type="ECO:0000313" key="2">
    <source>
        <dbReference type="EMBL" id="MBI5249515.1"/>
    </source>
</evidence>
<dbReference type="Proteomes" id="UP000807825">
    <property type="component" value="Unassembled WGS sequence"/>
</dbReference>
<dbReference type="GO" id="GO:0035438">
    <property type="term" value="F:cyclic-di-GMP binding"/>
    <property type="evidence" value="ECO:0007669"/>
    <property type="project" value="InterPro"/>
</dbReference>
<organism evidence="2 3">
    <name type="scientific">Desulfomonile tiedjei</name>
    <dbReference type="NCBI Taxonomy" id="2358"/>
    <lineage>
        <taxon>Bacteria</taxon>
        <taxon>Pseudomonadati</taxon>
        <taxon>Thermodesulfobacteriota</taxon>
        <taxon>Desulfomonilia</taxon>
        <taxon>Desulfomonilales</taxon>
        <taxon>Desulfomonilaceae</taxon>
        <taxon>Desulfomonile</taxon>
    </lineage>
</organism>
<dbReference type="InterPro" id="IPR009875">
    <property type="entry name" value="PilZ_domain"/>
</dbReference>
<reference evidence="2" key="1">
    <citation type="submission" date="2020-07" db="EMBL/GenBank/DDBJ databases">
        <title>Huge and variable diversity of episymbiotic CPR bacteria and DPANN archaea in groundwater ecosystems.</title>
        <authorList>
            <person name="He C.Y."/>
            <person name="Keren R."/>
            <person name="Whittaker M."/>
            <person name="Farag I.F."/>
            <person name="Doudna J."/>
            <person name="Cate J.H.D."/>
            <person name="Banfield J.F."/>
        </authorList>
    </citation>
    <scope>NUCLEOTIDE SEQUENCE</scope>
    <source>
        <strain evidence="2">NC_groundwater_1664_Pr3_B-0.1um_52_9</strain>
    </source>
</reference>
<dbReference type="Pfam" id="PF07238">
    <property type="entry name" value="PilZ"/>
    <property type="match status" value="1"/>
</dbReference>
<evidence type="ECO:0000313" key="3">
    <source>
        <dbReference type="Proteomes" id="UP000807825"/>
    </source>
</evidence>
<gene>
    <name evidence="2" type="ORF">HY912_08475</name>
</gene>
<comment type="caution">
    <text evidence="2">The sequence shown here is derived from an EMBL/GenBank/DDBJ whole genome shotgun (WGS) entry which is preliminary data.</text>
</comment>
<evidence type="ECO:0000259" key="1">
    <source>
        <dbReference type="Pfam" id="PF07238"/>
    </source>
</evidence>